<organism evidence="5 6">
    <name type="scientific">Plakobranchus ocellatus</name>
    <dbReference type="NCBI Taxonomy" id="259542"/>
    <lineage>
        <taxon>Eukaryota</taxon>
        <taxon>Metazoa</taxon>
        <taxon>Spiralia</taxon>
        <taxon>Lophotrochozoa</taxon>
        <taxon>Mollusca</taxon>
        <taxon>Gastropoda</taxon>
        <taxon>Heterobranchia</taxon>
        <taxon>Euthyneura</taxon>
        <taxon>Panpulmonata</taxon>
        <taxon>Sacoglossa</taxon>
        <taxon>Placobranchoidea</taxon>
        <taxon>Plakobranchidae</taxon>
        <taxon>Plakobranchus</taxon>
    </lineage>
</organism>
<feature type="chain" id="PRO_5043528497" evidence="3">
    <location>
        <begin position="22"/>
        <end position="507"/>
    </location>
</feature>
<evidence type="ECO:0000256" key="1">
    <source>
        <dbReference type="ARBA" id="ARBA00023157"/>
    </source>
</evidence>
<feature type="signal peptide" evidence="3">
    <location>
        <begin position="1"/>
        <end position="21"/>
    </location>
</feature>
<dbReference type="CDD" id="cd00037">
    <property type="entry name" value="CLECT"/>
    <property type="match status" value="3"/>
</dbReference>
<evidence type="ECO:0000259" key="4">
    <source>
        <dbReference type="PROSITE" id="PS50041"/>
    </source>
</evidence>
<keyword evidence="2" id="KW-0812">Transmembrane</keyword>
<dbReference type="SUPFAM" id="SSF56436">
    <property type="entry name" value="C-type lectin-like"/>
    <property type="match status" value="3"/>
</dbReference>
<dbReference type="Gene3D" id="3.10.100.10">
    <property type="entry name" value="Mannose-Binding Protein A, subunit A"/>
    <property type="match status" value="3"/>
</dbReference>
<comment type="caution">
    <text evidence="5">The sequence shown here is derived from an EMBL/GenBank/DDBJ whole genome shotgun (WGS) entry which is preliminary data.</text>
</comment>
<sequence>MATFGQFGVLVLWALLSMAYSDREHAGKCLSGWIYSPSSHTCIKVYANWWSQRRSWESARAFCQREGGDLVAIYNDAMNKLVTDTAGANCFFYCYFWIGLSDREKEGTWRWLNGSESATYTNWARGHPYSYHCAELRYGNRKWYGWVCSGTNHFVCEQQSLSYVEAGDCPSGWTQCPSSGTCIKLYKKGSDWQKARAACKKDNGDLLKIRDERMNQFVEDMIKSKKVGITWLGLRDLNSGKKFYWLDETKEITYSNWASGYPQTVEKNGKDCVIMGSQGDGKWTVVSCIRPISFLCERKPTCDAVDGTCPAGWVKSPTSCIKLYDDKRRWQDARTTCQQDGADLVRVHDDCMSKLIEEKMKSRPADDIFWIGLNDQNEEGKWKWLDDDEPVIYKNWAPGQPSNHQVSGHKKGQDCVEIGSHKKTQWNDQDCTKAHKFICEKPAGSPPKFGVGIIVGIIIAVLALCGAILAAIFFGPRLYHYLKDKIGGKVSGPLSFNNPMAEPIKNP</sequence>
<keyword evidence="1" id="KW-1015">Disulfide bond</keyword>
<dbReference type="InterPro" id="IPR050111">
    <property type="entry name" value="C-type_lectin/snaclec_domain"/>
</dbReference>
<evidence type="ECO:0000313" key="6">
    <source>
        <dbReference type="Proteomes" id="UP000735302"/>
    </source>
</evidence>
<dbReference type="PROSITE" id="PS00615">
    <property type="entry name" value="C_TYPE_LECTIN_1"/>
    <property type="match status" value="1"/>
</dbReference>
<evidence type="ECO:0000256" key="3">
    <source>
        <dbReference type="SAM" id="SignalP"/>
    </source>
</evidence>
<proteinExistence type="predicted"/>
<dbReference type="InterPro" id="IPR016186">
    <property type="entry name" value="C-type_lectin-like/link_sf"/>
</dbReference>
<keyword evidence="6" id="KW-1185">Reference proteome</keyword>
<dbReference type="Pfam" id="PF00059">
    <property type="entry name" value="Lectin_C"/>
    <property type="match status" value="3"/>
</dbReference>
<feature type="domain" description="C-type lectin" evidence="4">
    <location>
        <begin position="178"/>
        <end position="297"/>
    </location>
</feature>
<dbReference type="SMART" id="SM00034">
    <property type="entry name" value="CLECT"/>
    <property type="match status" value="3"/>
</dbReference>
<dbReference type="PROSITE" id="PS50041">
    <property type="entry name" value="C_TYPE_LECTIN_2"/>
    <property type="match status" value="3"/>
</dbReference>
<evidence type="ECO:0000313" key="5">
    <source>
        <dbReference type="EMBL" id="GFN93245.1"/>
    </source>
</evidence>
<keyword evidence="2" id="KW-0472">Membrane</keyword>
<feature type="transmembrane region" description="Helical" evidence="2">
    <location>
        <begin position="449"/>
        <end position="475"/>
    </location>
</feature>
<gene>
    <name evidence="5" type="ORF">PoB_001975100</name>
</gene>
<feature type="domain" description="C-type lectin" evidence="4">
    <location>
        <begin position="316"/>
        <end position="440"/>
    </location>
</feature>
<feature type="domain" description="C-type lectin" evidence="4">
    <location>
        <begin position="38"/>
        <end position="157"/>
    </location>
</feature>
<dbReference type="InterPro" id="IPR001304">
    <property type="entry name" value="C-type_lectin-like"/>
</dbReference>
<keyword evidence="5" id="KW-0675">Receptor</keyword>
<dbReference type="AlphaFoldDB" id="A0AAV3Z1P9"/>
<name>A0AAV3Z1P9_9GAST</name>
<keyword evidence="3" id="KW-0732">Signal</keyword>
<dbReference type="PANTHER" id="PTHR22803">
    <property type="entry name" value="MANNOSE, PHOSPHOLIPASE, LECTIN RECEPTOR RELATED"/>
    <property type="match status" value="1"/>
</dbReference>
<evidence type="ECO:0000256" key="2">
    <source>
        <dbReference type="SAM" id="Phobius"/>
    </source>
</evidence>
<reference evidence="5 6" key="1">
    <citation type="journal article" date="2021" name="Elife">
        <title>Chloroplast acquisition without the gene transfer in kleptoplastic sea slugs, Plakobranchus ocellatus.</title>
        <authorList>
            <person name="Maeda T."/>
            <person name="Takahashi S."/>
            <person name="Yoshida T."/>
            <person name="Shimamura S."/>
            <person name="Takaki Y."/>
            <person name="Nagai Y."/>
            <person name="Toyoda A."/>
            <person name="Suzuki Y."/>
            <person name="Arimoto A."/>
            <person name="Ishii H."/>
            <person name="Satoh N."/>
            <person name="Nishiyama T."/>
            <person name="Hasebe M."/>
            <person name="Maruyama T."/>
            <person name="Minagawa J."/>
            <person name="Obokata J."/>
            <person name="Shigenobu S."/>
        </authorList>
    </citation>
    <scope>NUCLEOTIDE SEQUENCE [LARGE SCALE GENOMIC DNA]</scope>
</reference>
<protein>
    <submittedName>
        <fullName evidence="5">Macrophage mannose receptor 1</fullName>
    </submittedName>
</protein>
<dbReference type="EMBL" id="BLXT01002328">
    <property type="protein sequence ID" value="GFN93245.1"/>
    <property type="molecule type" value="Genomic_DNA"/>
</dbReference>
<dbReference type="InterPro" id="IPR016187">
    <property type="entry name" value="CTDL_fold"/>
</dbReference>
<dbReference type="Proteomes" id="UP000735302">
    <property type="component" value="Unassembled WGS sequence"/>
</dbReference>
<keyword evidence="2" id="KW-1133">Transmembrane helix</keyword>
<accession>A0AAV3Z1P9</accession>
<dbReference type="InterPro" id="IPR018378">
    <property type="entry name" value="C-type_lectin_CS"/>
</dbReference>